<evidence type="ECO:0000313" key="1">
    <source>
        <dbReference type="EMBL" id="WOF16484.1"/>
    </source>
</evidence>
<dbReference type="Pfam" id="PF06677">
    <property type="entry name" value="Auto_anti-p27"/>
    <property type="match status" value="1"/>
</dbReference>
<evidence type="ECO:0000313" key="2">
    <source>
        <dbReference type="Proteomes" id="UP001301797"/>
    </source>
</evidence>
<dbReference type="InterPro" id="IPR009563">
    <property type="entry name" value="SSSCA1"/>
</dbReference>
<name>A0AA97I4G5_9EURY</name>
<dbReference type="KEGG" id="mefw:F1737_07100"/>
<reference evidence="1 2" key="1">
    <citation type="submission" date="2019-09" db="EMBL/GenBank/DDBJ databases">
        <title>The complete genome of Methanoplanus sp. FWC-SCC4.</title>
        <authorList>
            <person name="Chen S.-C."/>
            <person name="Zhou Y.-Z."/>
            <person name="Lai M.-C."/>
        </authorList>
    </citation>
    <scope>NUCLEOTIDE SEQUENCE [LARGE SCALE GENOMIC DNA]</scope>
    <source>
        <strain evidence="1 2">FWC-SCC4</strain>
    </source>
</reference>
<protein>
    <submittedName>
        <fullName evidence="1">Uncharacterized protein</fullName>
    </submittedName>
</protein>
<dbReference type="EMBL" id="CP043875">
    <property type="protein sequence ID" value="WOF16484.1"/>
    <property type="molecule type" value="Genomic_DNA"/>
</dbReference>
<sequence>MRNQEDIMADYLLKGGKMLDKLCPVCGSPLFVVKGVTECVVCKERGTQIIPAPKEAEQIKTDSAPDISVKKDLEAPCFTSPGLIKELEETVIVLCRRCQNESRPEDCLSLMESIKTGVELLKTLK</sequence>
<keyword evidence="2" id="KW-1185">Reference proteome</keyword>
<gene>
    <name evidence="1" type="ORF">F1737_07100</name>
</gene>
<proteinExistence type="predicted"/>
<dbReference type="AlphaFoldDB" id="A0AA97I4G5"/>
<dbReference type="Proteomes" id="UP001301797">
    <property type="component" value="Chromosome"/>
</dbReference>
<organism evidence="1 2">
    <name type="scientific">Methanochimaera problematica</name>
    <dbReference type="NCBI Taxonomy" id="2609417"/>
    <lineage>
        <taxon>Archaea</taxon>
        <taxon>Methanobacteriati</taxon>
        <taxon>Methanobacteriota</taxon>
        <taxon>Stenosarchaea group</taxon>
        <taxon>Methanomicrobia</taxon>
        <taxon>Methanomicrobiales</taxon>
        <taxon>Methanomicrobiaceae</taxon>
        <taxon>Methanochimaera</taxon>
    </lineage>
</organism>
<accession>A0AA97I4G5</accession>